<comment type="caution">
    <text evidence="1">The sequence shown here is derived from an EMBL/GenBank/DDBJ whole genome shotgun (WGS) entry which is preliminary data.</text>
</comment>
<gene>
    <name evidence="1" type="ORF">WGH24286_00456</name>
</gene>
<evidence type="ECO:0000313" key="2">
    <source>
        <dbReference type="Proteomes" id="UP000789719"/>
    </source>
</evidence>
<dbReference type="RefSeq" id="WP_250787450.1">
    <property type="nucleotide sequence ID" value="NZ_JAGMVW010000023.1"/>
</dbReference>
<protein>
    <recommendedName>
        <fullName evidence="3">SIR2-like domain-containing protein</fullName>
    </recommendedName>
</protein>
<keyword evidence="2" id="KW-1185">Reference proteome</keyword>
<organism evidence="1 2">
    <name type="scientific">Periweissella ghanensis</name>
    <dbReference type="NCBI Taxonomy" id="467997"/>
    <lineage>
        <taxon>Bacteria</taxon>
        <taxon>Bacillati</taxon>
        <taxon>Bacillota</taxon>
        <taxon>Bacilli</taxon>
        <taxon>Lactobacillales</taxon>
        <taxon>Lactobacillaceae</taxon>
        <taxon>Periweissella</taxon>
    </lineage>
</organism>
<sequence>MEFTELAKEIKSMAIKKRLNFLIGSGCSMPAIQLMKGKGENPTKEEIDANNKQLEADIKAVSERLIDDSYTSDPAGTDDNKTIKDVLANYTTFLKTIIDLTNVSNSRQVPKRINIFTTNYDLFIEKAMDEILTENMHIVFNDGANGYFKRYLESYNYNKTTAYRGQFQNNISEVPSISLVKPHGSINWQKVDDKKVQIMKSVAAEPFIVKPDGLESQNTFENQHYYAMLRLFQQELEHESSILIVIGFSFGDEHIKKMVTNALANPFLKVYILAFDEAGAIDLRGKVTTSKQLLVIEMKDLFKSEATEAEAEVTDGETKDVEKVPDGDLVALTSILSINNVESDSNDKSER</sequence>
<dbReference type="Pfam" id="PF13289">
    <property type="entry name" value="SIR2_2"/>
    <property type="match status" value="1"/>
</dbReference>
<accession>A0ABN8BNC0</accession>
<evidence type="ECO:0000313" key="1">
    <source>
        <dbReference type="EMBL" id="CAH0418040.1"/>
    </source>
</evidence>
<proteinExistence type="predicted"/>
<dbReference type="EMBL" id="CAKKNT010000003">
    <property type="protein sequence ID" value="CAH0418040.1"/>
    <property type="molecule type" value="Genomic_DNA"/>
</dbReference>
<reference evidence="1 2" key="1">
    <citation type="submission" date="2021-11" db="EMBL/GenBank/DDBJ databases">
        <authorList>
            <person name="Depoorter E."/>
        </authorList>
    </citation>
    <scope>NUCLEOTIDE SEQUENCE [LARGE SCALE GENOMIC DNA]</scope>
    <source>
        <strain evidence="1 2">LMG 24286</strain>
    </source>
</reference>
<evidence type="ECO:0008006" key="3">
    <source>
        <dbReference type="Google" id="ProtNLM"/>
    </source>
</evidence>
<name>A0ABN8BNC0_9LACO</name>
<dbReference type="Proteomes" id="UP000789719">
    <property type="component" value="Unassembled WGS sequence"/>
</dbReference>